<dbReference type="AlphaFoldDB" id="A0AAD5XQY9"/>
<proteinExistence type="predicted"/>
<comment type="caution">
    <text evidence="1">The sequence shown here is derived from an EMBL/GenBank/DDBJ whole genome shotgun (WGS) entry which is preliminary data.</text>
</comment>
<name>A0AAD5XQY9_9FUNG</name>
<accession>A0AAD5XQY9</accession>
<organism evidence="1 2">
    <name type="scientific">Geranomyces variabilis</name>
    <dbReference type="NCBI Taxonomy" id="109894"/>
    <lineage>
        <taxon>Eukaryota</taxon>
        <taxon>Fungi</taxon>
        <taxon>Fungi incertae sedis</taxon>
        <taxon>Chytridiomycota</taxon>
        <taxon>Chytridiomycota incertae sedis</taxon>
        <taxon>Chytridiomycetes</taxon>
        <taxon>Spizellomycetales</taxon>
        <taxon>Powellomycetaceae</taxon>
        <taxon>Geranomyces</taxon>
    </lineage>
</organism>
<protein>
    <submittedName>
        <fullName evidence="1">Uncharacterized protein</fullName>
    </submittedName>
</protein>
<reference evidence="1" key="1">
    <citation type="submission" date="2020-05" db="EMBL/GenBank/DDBJ databases">
        <title>Phylogenomic resolution of chytrid fungi.</title>
        <authorList>
            <person name="Stajich J.E."/>
            <person name="Amses K."/>
            <person name="Simmons R."/>
            <person name="Seto K."/>
            <person name="Myers J."/>
            <person name="Bonds A."/>
            <person name="Quandt C.A."/>
            <person name="Barry K."/>
            <person name="Liu P."/>
            <person name="Grigoriev I."/>
            <person name="Longcore J.E."/>
            <person name="James T.Y."/>
        </authorList>
    </citation>
    <scope>NUCLEOTIDE SEQUENCE</scope>
    <source>
        <strain evidence="1">JEL0379</strain>
    </source>
</reference>
<dbReference type="Proteomes" id="UP001212152">
    <property type="component" value="Unassembled WGS sequence"/>
</dbReference>
<evidence type="ECO:0000313" key="1">
    <source>
        <dbReference type="EMBL" id="KAJ3178021.1"/>
    </source>
</evidence>
<dbReference type="EMBL" id="JADGJQ010000029">
    <property type="protein sequence ID" value="KAJ3178021.1"/>
    <property type="molecule type" value="Genomic_DNA"/>
</dbReference>
<evidence type="ECO:0000313" key="2">
    <source>
        <dbReference type="Proteomes" id="UP001212152"/>
    </source>
</evidence>
<sequence length="126" mass="14175">MPVKIIIDDTQLTVSLTTAQKFLSGRFYDVTIPLADIAAVHKYPTDGNTSWALTIKYGTHIPGKLRAGTFFYWSKKREWVYTSDAARSIQIELKENAPYGNLVLEVEDGKEPDEVIAEIARAIKQD</sequence>
<keyword evidence="2" id="KW-1185">Reference proteome</keyword>
<gene>
    <name evidence="1" type="ORF">HDU87_003798</name>
</gene>